<evidence type="ECO:0000256" key="1">
    <source>
        <dbReference type="ARBA" id="ARBA00023277"/>
    </source>
</evidence>
<dbReference type="AlphaFoldDB" id="R8BFU7"/>
<feature type="domain" description="CBM20" evidence="3">
    <location>
        <begin position="177"/>
        <end position="286"/>
    </location>
</feature>
<evidence type="ECO:0000259" key="3">
    <source>
        <dbReference type="PROSITE" id="PS51166"/>
    </source>
</evidence>
<dbReference type="InterPro" id="IPR013784">
    <property type="entry name" value="Carb-bd-like_fold"/>
</dbReference>
<dbReference type="InterPro" id="IPR002044">
    <property type="entry name" value="CBM20"/>
</dbReference>
<protein>
    <submittedName>
        <fullName evidence="4">Putative cfem domain protein</fullName>
    </submittedName>
</protein>
<keyword evidence="1" id="KW-0119">Carbohydrate metabolism</keyword>
<dbReference type="InterPro" id="IPR013783">
    <property type="entry name" value="Ig-like_fold"/>
</dbReference>
<reference evidence="5" key="1">
    <citation type="journal article" date="2013" name="Genome Announc.">
        <title>Draft genome sequence of the ascomycete Phaeoacremonium aleophilum strain UCR-PA7, a causal agent of the esca disease complex in grapevines.</title>
        <authorList>
            <person name="Blanco-Ulate B."/>
            <person name="Rolshausen P."/>
            <person name="Cantu D."/>
        </authorList>
    </citation>
    <scope>NUCLEOTIDE SEQUENCE [LARGE SCALE GENOMIC DNA]</scope>
    <source>
        <strain evidence="5">UCR-PA7</strain>
    </source>
</reference>
<evidence type="ECO:0000313" key="5">
    <source>
        <dbReference type="Proteomes" id="UP000014074"/>
    </source>
</evidence>
<dbReference type="PROSITE" id="PS51166">
    <property type="entry name" value="CBM20"/>
    <property type="match status" value="1"/>
</dbReference>
<name>R8BFU7_PHAM7</name>
<dbReference type="OrthoDB" id="5152880at2759"/>
<dbReference type="SUPFAM" id="SSF49452">
    <property type="entry name" value="Starch-binding domain-like"/>
    <property type="match status" value="1"/>
</dbReference>
<dbReference type="GeneID" id="19326967"/>
<dbReference type="Pfam" id="PF00686">
    <property type="entry name" value="CBM_20"/>
    <property type="match status" value="1"/>
</dbReference>
<dbReference type="KEGG" id="tmn:UCRPA7_6323"/>
<dbReference type="SMART" id="SM01065">
    <property type="entry name" value="CBM_2"/>
    <property type="match status" value="1"/>
</dbReference>
<organism evidence="4 5">
    <name type="scientific">Phaeoacremonium minimum (strain UCR-PA7)</name>
    <name type="common">Esca disease fungus</name>
    <name type="synonym">Togninia minima</name>
    <dbReference type="NCBI Taxonomy" id="1286976"/>
    <lineage>
        <taxon>Eukaryota</taxon>
        <taxon>Fungi</taxon>
        <taxon>Dikarya</taxon>
        <taxon>Ascomycota</taxon>
        <taxon>Pezizomycotina</taxon>
        <taxon>Sordariomycetes</taxon>
        <taxon>Sordariomycetidae</taxon>
        <taxon>Togniniales</taxon>
        <taxon>Togniniaceae</taxon>
        <taxon>Phaeoacremonium</taxon>
    </lineage>
</organism>
<keyword evidence="2" id="KW-0624">Polysaccharide degradation</keyword>
<dbReference type="Proteomes" id="UP000014074">
    <property type="component" value="Unassembled WGS sequence"/>
</dbReference>
<dbReference type="RefSeq" id="XP_007917052.1">
    <property type="nucleotide sequence ID" value="XM_007918861.1"/>
</dbReference>
<dbReference type="eggNOG" id="ENOG502SP9Z">
    <property type="taxonomic scope" value="Eukaryota"/>
</dbReference>
<proteinExistence type="predicted"/>
<dbReference type="GO" id="GO:0000272">
    <property type="term" value="P:polysaccharide catabolic process"/>
    <property type="evidence" value="ECO:0007669"/>
    <property type="project" value="UniProtKB-KW"/>
</dbReference>
<evidence type="ECO:0000256" key="2">
    <source>
        <dbReference type="ARBA" id="ARBA00023326"/>
    </source>
</evidence>
<evidence type="ECO:0000313" key="4">
    <source>
        <dbReference type="EMBL" id="EON98186.1"/>
    </source>
</evidence>
<dbReference type="Gene3D" id="2.60.40.10">
    <property type="entry name" value="Immunoglobulins"/>
    <property type="match status" value="1"/>
</dbReference>
<dbReference type="HOGENOM" id="CLU_973811_0_0_1"/>
<gene>
    <name evidence="4" type="ORF">UCRPA7_6323</name>
</gene>
<dbReference type="GO" id="GO:2001070">
    <property type="term" value="F:starch binding"/>
    <property type="evidence" value="ECO:0007669"/>
    <property type="project" value="InterPro"/>
</dbReference>
<sequence>MALSTTFTQSPQCTGLITQMAYHGTNLWENAINPVPTSTITTCYPSQFYSSVMAELNSVSLPAFSTLVCPSGWTANMWNATYGACCPRSFGVYAPFLTDYPERPLYYAACTSMMPANQVYELISYDSTAYLTTIETTAPSTGTFVRVNAFEGMITGIPTSATTSSSVIPSSSTTPCATPAATVSVTFQIKYAISSDYDYELISIVGSTDELGNWNVTNGLAMSAAFYTLSNPVWDLTVPFNASDKIEYQYVHSYSNGTYITTLDPHYNLTISNGCPSTQTVTDVWR</sequence>
<dbReference type="EMBL" id="KB933232">
    <property type="protein sequence ID" value="EON98186.1"/>
    <property type="molecule type" value="Genomic_DNA"/>
</dbReference>
<keyword evidence="5" id="KW-1185">Reference proteome</keyword>
<accession>R8BFU7</accession>